<dbReference type="InterPro" id="IPR025367">
    <property type="entry name" value="DUF4271"/>
</dbReference>
<keyword evidence="1" id="KW-1133">Transmembrane helix</keyword>
<name>A0ABX8V9W3_9FLAO</name>
<evidence type="ECO:0000313" key="3">
    <source>
        <dbReference type="Proteomes" id="UP000825381"/>
    </source>
</evidence>
<dbReference type="Proteomes" id="UP000825381">
    <property type="component" value="Chromosome"/>
</dbReference>
<sequence length="222" mass="26168">MISLIFNERTLIGKDWATFIFIACFVLIAVTKTTWGTRFSDFMRLAYSDKYMKIYKDSSNVLSGFTVTLFVIQIISLSFIVQFVLSYYELTTKTNWVTFIQLFTFISVFILAKYLIEKIIATSFNIETFSETLNLYKVSYRTYITLLLLPVTIILFYNTDPKPFIVYSIIGLLVIANIISYLVSIRLYQSLILSKLFYFILYLCTLEIAPYYFMYYWFTNSK</sequence>
<feature type="transmembrane region" description="Helical" evidence="1">
    <location>
        <begin position="140"/>
        <end position="158"/>
    </location>
</feature>
<protein>
    <submittedName>
        <fullName evidence="2">DUF4271 domain-containing protein</fullName>
    </submittedName>
</protein>
<gene>
    <name evidence="2" type="ORF">K1I41_05275</name>
</gene>
<reference evidence="2 3" key="1">
    <citation type="submission" date="2021-07" db="EMBL/GenBank/DDBJ databases">
        <title>Flavobacterium WSW3-B6 sp.nov, isolated from seaweed.</title>
        <authorList>
            <person name="Muhammad N."/>
            <person name="Ho H."/>
            <person name="Lee Y.-J."/>
            <person name="Nguyen T."/>
            <person name="Ho J."/>
            <person name="Kim S.-G."/>
        </authorList>
    </citation>
    <scope>NUCLEOTIDE SEQUENCE [LARGE SCALE GENOMIC DNA]</scope>
    <source>
        <strain evidence="2 3">WSW3-B6</strain>
    </source>
</reference>
<organism evidence="2 3">
    <name type="scientific">Flavobacterium litorale</name>
    <dbReference type="NCBI Taxonomy" id="2856519"/>
    <lineage>
        <taxon>Bacteria</taxon>
        <taxon>Pseudomonadati</taxon>
        <taxon>Bacteroidota</taxon>
        <taxon>Flavobacteriia</taxon>
        <taxon>Flavobacteriales</taxon>
        <taxon>Flavobacteriaceae</taxon>
        <taxon>Flavobacterium</taxon>
    </lineage>
</organism>
<keyword evidence="3" id="KW-1185">Reference proteome</keyword>
<keyword evidence="1" id="KW-0472">Membrane</keyword>
<feature type="transmembrane region" description="Helical" evidence="1">
    <location>
        <begin position="196"/>
        <end position="218"/>
    </location>
</feature>
<feature type="transmembrane region" description="Helical" evidence="1">
    <location>
        <begin position="61"/>
        <end position="84"/>
    </location>
</feature>
<dbReference type="EMBL" id="CP080429">
    <property type="protein sequence ID" value="QYJ69302.1"/>
    <property type="molecule type" value="Genomic_DNA"/>
</dbReference>
<evidence type="ECO:0000256" key="1">
    <source>
        <dbReference type="SAM" id="Phobius"/>
    </source>
</evidence>
<keyword evidence="1" id="KW-0812">Transmembrane</keyword>
<feature type="transmembrane region" description="Helical" evidence="1">
    <location>
        <begin position="96"/>
        <end position="116"/>
    </location>
</feature>
<evidence type="ECO:0000313" key="2">
    <source>
        <dbReference type="EMBL" id="QYJ69302.1"/>
    </source>
</evidence>
<dbReference type="RefSeq" id="WP_220641637.1">
    <property type="nucleotide sequence ID" value="NZ_CP080429.1"/>
</dbReference>
<dbReference type="Pfam" id="PF14093">
    <property type="entry name" value="DUF4271"/>
    <property type="match status" value="1"/>
</dbReference>
<feature type="transmembrane region" description="Helical" evidence="1">
    <location>
        <begin position="16"/>
        <end position="35"/>
    </location>
</feature>
<accession>A0ABX8V9W3</accession>
<proteinExistence type="predicted"/>
<feature type="transmembrane region" description="Helical" evidence="1">
    <location>
        <begin position="164"/>
        <end position="184"/>
    </location>
</feature>